<dbReference type="InterPro" id="IPR037185">
    <property type="entry name" value="EmrE-like"/>
</dbReference>
<feature type="domain" description="EamA" evidence="2">
    <location>
        <begin position="7"/>
        <end position="138"/>
    </location>
</feature>
<keyword evidence="1" id="KW-1133">Transmembrane helix</keyword>
<evidence type="ECO:0000313" key="3">
    <source>
        <dbReference type="EMBL" id="SFK97257.1"/>
    </source>
</evidence>
<accession>A0A1I4DYB6</accession>
<reference evidence="3 4" key="1">
    <citation type="submission" date="2016-10" db="EMBL/GenBank/DDBJ databases">
        <authorList>
            <person name="de Groot N.N."/>
        </authorList>
    </citation>
    <scope>NUCLEOTIDE SEQUENCE [LARGE SCALE GENOMIC DNA]</scope>
    <source>
        <strain evidence="3 4">DSM 19981</strain>
    </source>
</reference>
<feature type="domain" description="EamA" evidence="2">
    <location>
        <begin position="151"/>
        <end position="279"/>
    </location>
</feature>
<gene>
    <name evidence="3" type="ORF">SAMN02745775_112159</name>
</gene>
<evidence type="ECO:0000313" key="4">
    <source>
        <dbReference type="Proteomes" id="UP000199473"/>
    </source>
</evidence>
<dbReference type="RefSeq" id="WP_092962403.1">
    <property type="nucleotide sequence ID" value="NZ_FOSQ01000012.1"/>
</dbReference>
<feature type="transmembrane region" description="Helical" evidence="1">
    <location>
        <begin position="263"/>
        <end position="281"/>
    </location>
</feature>
<dbReference type="Proteomes" id="UP000199473">
    <property type="component" value="Unassembled WGS sequence"/>
</dbReference>
<sequence length="297" mass="31376">MSRPLQGVLIQIAALALFVAMDALLKLLVARYAVPQLMFVRFVFHTILVFAAVRLMTGRLPFRSRAPWLQVARSITLAVANFFFSLSLIHISLADATAVSFAAPVFTVALAALLLGEQVGRVKWLGVALGMAGVLVALRPPFLTGEPLHWAMLLPLVTAAANTVYQLLTRKLAGLDDPHTTFLHTGIAAACLAALAQPFVWVEPAAWDWPLFAALGLLGGIGHCLMVLAFARAPASVLAPMSYTQLVWAGLAGVLVFGDWPDGWTLLGAGIIAAGGILVALPSSPPGSATKQPRSSS</sequence>
<feature type="transmembrane region" description="Helical" evidence="1">
    <location>
        <begin position="180"/>
        <end position="199"/>
    </location>
</feature>
<feature type="transmembrane region" description="Helical" evidence="1">
    <location>
        <begin position="237"/>
        <end position="257"/>
    </location>
</feature>
<dbReference type="PANTHER" id="PTHR22911:SF103">
    <property type="entry name" value="BLR2811 PROTEIN"/>
    <property type="match status" value="1"/>
</dbReference>
<keyword evidence="1" id="KW-0812">Transmembrane</keyword>
<feature type="transmembrane region" description="Helical" evidence="1">
    <location>
        <begin position="97"/>
        <end position="115"/>
    </location>
</feature>
<dbReference type="STRING" id="1123062.SAMN02745775_112159"/>
<dbReference type="AlphaFoldDB" id="A0A1I4DYB6"/>
<organism evidence="3 4">
    <name type="scientific">Falsiroseomonas stagni DSM 19981</name>
    <dbReference type="NCBI Taxonomy" id="1123062"/>
    <lineage>
        <taxon>Bacteria</taxon>
        <taxon>Pseudomonadati</taxon>
        <taxon>Pseudomonadota</taxon>
        <taxon>Alphaproteobacteria</taxon>
        <taxon>Acetobacterales</taxon>
        <taxon>Roseomonadaceae</taxon>
        <taxon>Falsiroseomonas</taxon>
    </lineage>
</organism>
<feature type="transmembrane region" description="Helical" evidence="1">
    <location>
        <begin position="12"/>
        <end position="32"/>
    </location>
</feature>
<evidence type="ECO:0000256" key="1">
    <source>
        <dbReference type="SAM" id="Phobius"/>
    </source>
</evidence>
<dbReference type="EMBL" id="FOSQ01000012">
    <property type="protein sequence ID" value="SFK97257.1"/>
    <property type="molecule type" value="Genomic_DNA"/>
</dbReference>
<feature type="transmembrane region" description="Helical" evidence="1">
    <location>
        <begin position="68"/>
        <end position="91"/>
    </location>
</feature>
<protein>
    <submittedName>
        <fullName evidence="3">EamA domain-containing membrane protein RarD</fullName>
    </submittedName>
</protein>
<dbReference type="Gene3D" id="1.10.3730.20">
    <property type="match status" value="1"/>
</dbReference>
<keyword evidence="4" id="KW-1185">Reference proteome</keyword>
<dbReference type="Pfam" id="PF00892">
    <property type="entry name" value="EamA"/>
    <property type="match status" value="2"/>
</dbReference>
<dbReference type="SUPFAM" id="SSF103481">
    <property type="entry name" value="Multidrug resistance efflux transporter EmrE"/>
    <property type="match status" value="2"/>
</dbReference>
<dbReference type="PANTHER" id="PTHR22911">
    <property type="entry name" value="ACYL-MALONYL CONDENSING ENZYME-RELATED"/>
    <property type="match status" value="1"/>
</dbReference>
<evidence type="ECO:0000259" key="2">
    <source>
        <dbReference type="Pfam" id="PF00892"/>
    </source>
</evidence>
<feature type="transmembrane region" description="Helical" evidence="1">
    <location>
        <begin position="122"/>
        <end position="142"/>
    </location>
</feature>
<dbReference type="GO" id="GO:0016020">
    <property type="term" value="C:membrane"/>
    <property type="evidence" value="ECO:0007669"/>
    <property type="project" value="InterPro"/>
</dbReference>
<feature type="transmembrane region" description="Helical" evidence="1">
    <location>
        <begin position="211"/>
        <end position="230"/>
    </location>
</feature>
<dbReference type="InterPro" id="IPR000620">
    <property type="entry name" value="EamA_dom"/>
</dbReference>
<name>A0A1I4DYB6_9PROT</name>
<dbReference type="OrthoDB" id="9812899at2"/>
<proteinExistence type="predicted"/>
<feature type="transmembrane region" description="Helical" evidence="1">
    <location>
        <begin position="38"/>
        <end position="56"/>
    </location>
</feature>
<keyword evidence="1" id="KW-0472">Membrane</keyword>